<reference evidence="5 6" key="1">
    <citation type="submission" date="2016-01" db="EMBL/GenBank/DDBJ databases">
        <title>The new phylogeny of the genus Mycobacterium.</title>
        <authorList>
            <person name="Tarcisio F."/>
            <person name="Conor M."/>
            <person name="Antonella G."/>
            <person name="Elisabetta G."/>
            <person name="Giulia F.S."/>
            <person name="Sara T."/>
            <person name="Anna F."/>
            <person name="Clotilde B."/>
            <person name="Roberto B."/>
            <person name="Veronica D.S."/>
            <person name="Fabio R."/>
            <person name="Monica P."/>
            <person name="Olivier J."/>
            <person name="Enrico T."/>
            <person name="Nicola S."/>
        </authorList>
    </citation>
    <scope>NUCLEOTIDE SEQUENCE [LARGE SCALE GENOMIC DNA]</scope>
    <source>
        <strain evidence="5 6">DSM 44616</strain>
    </source>
</reference>
<keyword evidence="2" id="KW-0812">Transmembrane</keyword>
<dbReference type="InterPro" id="IPR024516">
    <property type="entry name" value="Mce_C"/>
</dbReference>
<evidence type="ECO:0000256" key="1">
    <source>
        <dbReference type="SAM" id="MobiDB-lite"/>
    </source>
</evidence>
<feature type="compositionally biased region" description="Pro residues" evidence="1">
    <location>
        <begin position="457"/>
        <end position="468"/>
    </location>
</feature>
<evidence type="ECO:0000259" key="4">
    <source>
        <dbReference type="Pfam" id="PF11887"/>
    </source>
</evidence>
<keyword evidence="2" id="KW-1133">Transmembrane helix</keyword>
<name>A0AAJ3TWS6_9MYCO</name>
<dbReference type="InterPro" id="IPR003399">
    <property type="entry name" value="Mce/MlaD"/>
</dbReference>
<dbReference type="EMBL" id="LQPR01000007">
    <property type="protein sequence ID" value="ORW74641.1"/>
    <property type="molecule type" value="Genomic_DNA"/>
</dbReference>
<organism evidence="5 6">
    <name type="scientific">Mycobacterium saskatchewanense</name>
    <dbReference type="NCBI Taxonomy" id="220927"/>
    <lineage>
        <taxon>Bacteria</taxon>
        <taxon>Bacillati</taxon>
        <taxon>Actinomycetota</taxon>
        <taxon>Actinomycetes</taxon>
        <taxon>Mycobacteriales</taxon>
        <taxon>Mycobacteriaceae</taxon>
        <taxon>Mycobacterium</taxon>
        <taxon>Mycobacterium simiae complex</taxon>
    </lineage>
</organism>
<feature type="domain" description="Mammalian cell entry C-terminal" evidence="4">
    <location>
        <begin position="129"/>
        <end position="349"/>
    </location>
</feature>
<feature type="transmembrane region" description="Helical" evidence="2">
    <location>
        <begin position="20"/>
        <end position="40"/>
    </location>
</feature>
<feature type="region of interest" description="Disordered" evidence="1">
    <location>
        <begin position="440"/>
        <end position="468"/>
    </location>
</feature>
<dbReference type="Pfam" id="PF11887">
    <property type="entry name" value="Mce4_CUP1"/>
    <property type="match status" value="1"/>
</dbReference>
<proteinExistence type="predicted"/>
<dbReference type="PANTHER" id="PTHR33371:SF19">
    <property type="entry name" value="MCE-FAMILY PROTEIN MCE4A"/>
    <property type="match status" value="1"/>
</dbReference>
<evidence type="ECO:0000313" key="5">
    <source>
        <dbReference type="EMBL" id="ORW74641.1"/>
    </source>
</evidence>
<keyword evidence="2" id="KW-0472">Membrane</keyword>
<dbReference type="Pfam" id="PF02470">
    <property type="entry name" value="MlaD"/>
    <property type="match status" value="1"/>
</dbReference>
<protein>
    <submittedName>
        <fullName evidence="5">MCE-family protein MCE3A</fullName>
    </submittedName>
</protein>
<dbReference type="RefSeq" id="WP_042792163.1">
    <property type="nucleotide sequence ID" value="NZ_AP022573.1"/>
</dbReference>
<evidence type="ECO:0000256" key="2">
    <source>
        <dbReference type="SAM" id="Phobius"/>
    </source>
</evidence>
<comment type="caution">
    <text evidence="5">The sequence shown here is derived from an EMBL/GenBank/DDBJ whole genome shotgun (WGS) entry which is preliminary data.</text>
</comment>
<dbReference type="Proteomes" id="UP000193387">
    <property type="component" value="Unassembled WGS sequence"/>
</dbReference>
<evidence type="ECO:0000313" key="6">
    <source>
        <dbReference type="Proteomes" id="UP000193387"/>
    </source>
</evidence>
<gene>
    <name evidence="5" type="ORF">AWC23_04465</name>
</gene>
<dbReference type="InterPro" id="IPR005693">
    <property type="entry name" value="Mce"/>
</dbReference>
<evidence type="ECO:0000259" key="3">
    <source>
        <dbReference type="Pfam" id="PF02470"/>
    </source>
</evidence>
<accession>A0AAJ3TWS6</accession>
<dbReference type="GO" id="GO:0051701">
    <property type="term" value="P:biological process involved in interaction with host"/>
    <property type="evidence" value="ECO:0007669"/>
    <property type="project" value="TreeGrafter"/>
</dbReference>
<dbReference type="InterPro" id="IPR052336">
    <property type="entry name" value="MlaD_Phospholipid_Transporter"/>
</dbReference>
<sequence length="468" mass="49138">MSRVSGVKNRAGEHRLHAAWWTLILFTAIGVFVYATAAAFTGEYTPYVPVMLTSDRAGLVLEPNAKVMLRGVEVGRVGQIDGGANGAALRLQIDRDQIRYIPANAEAEIKATSIFGAKFVELVSPPDPSPKRLAAGAVLHSRNVATEVNTVFENVVDLLKMVDPVKLNAVLTAVAEGVRGQGPRIGEATTDLNQVLEALNVRSGTLRQDWRSLKGLADTFDPAASDIVAILNAASTTSTTVVDHSAALDTLLLNAIGFTKAGTNLLATSRDSLDASVNTLEPTTNLLLKYNPEYTCMMQGATWFLDHGGYSAMGGADGRSLIFDFGLSFGADPYMYPDNLPIVAAKGGPDGKPGCGSLPDVTKNFPSRKLIMNVGWGTGVDVRPNPGIGHPCWADYFPVTRAVPEPPSIRPCIPGPAPGPIPYPGAPPYGAPLYGPGGVPLWPGVPPAQPSAASPQPGQPPAPASPQP</sequence>
<dbReference type="GO" id="GO:0005576">
    <property type="term" value="C:extracellular region"/>
    <property type="evidence" value="ECO:0007669"/>
    <property type="project" value="TreeGrafter"/>
</dbReference>
<feature type="domain" description="Mce/MlaD" evidence="3">
    <location>
        <begin position="48"/>
        <end position="123"/>
    </location>
</feature>
<dbReference type="NCBIfam" id="TIGR00996">
    <property type="entry name" value="Mtu_fam_mce"/>
    <property type="match status" value="1"/>
</dbReference>
<dbReference type="AlphaFoldDB" id="A0AAJ3TWS6"/>
<keyword evidence="6" id="KW-1185">Reference proteome</keyword>
<dbReference type="PANTHER" id="PTHR33371">
    <property type="entry name" value="INTERMEMBRANE PHOSPHOLIPID TRANSPORT SYSTEM BINDING PROTEIN MLAD-RELATED"/>
    <property type="match status" value="1"/>
</dbReference>